<dbReference type="Pfam" id="PF08263">
    <property type="entry name" value="LRRNT_2"/>
    <property type="match status" value="1"/>
</dbReference>
<keyword evidence="2" id="KW-0433">Leucine-rich repeat</keyword>
<organism evidence="12 13">
    <name type="scientific">Citrullus colocynthis</name>
    <name type="common">colocynth</name>
    <dbReference type="NCBI Taxonomy" id="252529"/>
    <lineage>
        <taxon>Eukaryota</taxon>
        <taxon>Viridiplantae</taxon>
        <taxon>Streptophyta</taxon>
        <taxon>Embryophyta</taxon>
        <taxon>Tracheophyta</taxon>
        <taxon>Spermatophyta</taxon>
        <taxon>Magnoliopsida</taxon>
        <taxon>eudicotyledons</taxon>
        <taxon>Gunneridae</taxon>
        <taxon>Pentapetalae</taxon>
        <taxon>rosids</taxon>
        <taxon>fabids</taxon>
        <taxon>Cucurbitales</taxon>
        <taxon>Cucurbitaceae</taxon>
        <taxon>Benincaseae</taxon>
        <taxon>Citrullus</taxon>
    </lineage>
</organism>
<sequence length="173" mass="19859">MTLSMALIWYFASIHLIFLLSIPKNVAHLQFNASVQEKTRCMKKERVALLSCKQKLVDEFDILSPWETDVNCDCCNWRGVECTNTTTTHHHIIRLDLHGSYNNERHLMGEVGSSLTQLSHLNYLDLSSNLFDRIVCEDIASLIDLIYLNLSHNNFATLVPPHLAWEPFKIVCS</sequence>
<keyword evidence="5" id="KW-0677">Repeat</keyword>
<evidence type="ECO:0000256" key="4">
    <source>
        <dbReference type="ARBA" id="ARBA00022729"/>
    </source>
</evidence>
<comment type="subcellular location">
    <subcellularLocation>
        <location evidence="1">Membrane</location>
        <topology evidence="1">Single-pass type I membrane protein</topology>
    </subcellularLocation>
</comment>
<dbReference type="Proteomes" id="UP001642487">
    <property type="component" value="Chromosome 3"/>
</dbReference>
<evidence type="ECO:0000256" key="5">
    <source>
        <dbReference type="ARBA" id="ARBA00022737"/>
    </source>
</evidence>
<feature type="domain" description="Leucine-rich repeat-containing N-terminal plant-type" evidence="11">
    <location>
        <begin position="44"/>
        <end position="83"/>
    </location>
</feature>
<keyword evidence="6 10" id="KW-1133">Transmembrane helix</keyword>
<dbReference type="PANTHER" id="PTHR48063">
    <property type="entry name" value="LRR RECEPTOR-LIKE KINASE"/>
    <property type="match status" value="1"/>
</dbReference>
<evidence type="ECO:0000256" key="3">
    <source>
        <dbReference type="ARBA" id="ARBA00022692"/>
    </source>
</evidence>
<keyword evidence="13" id="KW-1185">Reference proteome</keyword>
<evidence type="ECO:0000256" key="6">
    <source>
        <dbReference type="ARBA" id="ARBA00022989"/>
    </source>
</evidence>
<gene>
    <name evidence="12" type="ORF">CITCOLO1_LOCUS10092</name>
</gene>
<evidence type="ECO:0000256" key="1">
    <source>
        <dbReference type="ARBA" id="ARBA00004479"/>
    </source>
</evidence>
<evidence type="ECO:0000313" key="13">
    <source>
        <dbReference type="Proteomes" id="UP001642487"/>
    </source>
</evidence>
<evidence type="ECO:0000256" key="8">
    <source>
        <dbReference type="ARBA" id="ARBA00023170"/>
    </source>
</evidence>
<feature type="transmembrane region" description="Helical" evidence="10">
    <location>
        <begin position="6"/>
        <end position="22"/>
    </location>
</feature>
<proteinExistence type="predicted"/>
<dbReference type="PANTHER" id="PTHR48063:SF112">
    <property type="entry name" value="RECEPTOR LIKE PROTEIN 30-LIKE"/>
    <property type="match status" value="1"/>
</dbReference>
<evidence type="ECO:0000259" key="11">
    <source>
        <dbReference type="Pfam" id="PF08263"/>
    </source>
</evidence>
<dbReference type="EMBL" id="OZ021737">
    <property type="protein sequence ID" value="CAK9318134.1"/>
    <property type="molecule type" value="Genomic_DNA"/>
</dbReference>
<evidence type="ECO:0000256" key="2">
    <source>
        <dbReference type="ARBA" id="ARBA00022614"/>
    </source>
</evidence>
<dbReference type="InterPro" id="IPR001611">
    <property type="entry name" value="Leu-rich_rpt"/>
</dbReference>
<evidence type="ECO:0000256" key="9">
    <source>
        <dbReference type="ARBA" id="ARBA00023180"/>
    </source>
</evidence>
<protein>
    <recommendedName>
        <fullName evidence="11">Leucine-rich repeat-containing N-terminal plant-type domain-containing protein</fullName>
    </recommendedName>
</protein>
<reference evidence="12 13" key="1">
    <citation type="submission" date="2024-03" db="EMBL/GenBank/DDBJ databases">
        <authorList>
            <person name="Gkanogiannis A."/>
            <person name="Becerra Lopez-Lavalle L."/>
        </authorList>
    </citation>
    <scope>NUCLEOTIDE SEQUENCE [LARGE SCALE GENOMIC DNA]</scope>
</reference>
<keyword evidence="9" id="KW-0325">Glycoprotein</keyword>
<keyword evidence="8" id="KW-0675">Receptor</keyword>
<dbReference type="InterPro" id="IPR013210">
    <property type="entry name" value="LRR_N_plant-typ"/>
</dbReference>
<accession>A0ABP0YCG3</accession>
<dbReference type="Gene3D" id="3.80.10.10">
    <property type="entry name" value="Ribonuclease Inhibitor"/>
    <property type="match status" value="1"/>
</dbReference>
<dbReference type="InterPro" id="IPR046956">
    <property type="entry name" value="RLP23-like"/>
</dbReference>
<keyword evidence="7 10" id="KW-0472">Membrane</keyword>
<keyword evidence="3 10" id="KW-0812">Transmembrane</keyword>
<dbReference type="Pfam" id="PF00560">
    <property type="entry name" value="LRR_1"/>
    <property type="match status" value="2"/>
</dbReference>
<dbReference type="SUPFAM" id="SSF52058">
    <property type="entry name" value="L domain-like"/>
    <property type="match status" value="1"/>
</dbReference>
<evidence type="ECO:0000313" key="12">
    <source>
        <dbReference type="EMBL" id="CAK9318134.1"/>
    </source>
</evidence>
<dbReference type="InterPro" id="IPR032675">
    <property type="entry name" value="LRR_dom_sf"/>
</dbReference>
<keyword evidence="4" id="KW-0732">Signal</keyword>
<evidence type="ECO:0000256" key="10">
    <source>
        <dbReference type="SAM" id="Phobius"/>
    </source>
</evidence>
<evidence type="ECO:0000256" key="7">
    <source>
        <dbReference type="ARBA" id="ARBA00023136"/>
    </source>
</evidence>
<name>A0ABP0YCG3_9ROSI</name>